<feature type="domain" description="Signal recognition particle SRP54 helical bundle" evidence="14">
    <location>
        <begin position="23"/>
        <end position="103"/>
    </location>
</feature>
<dbReference type="PANTHER" id="PTHR43134">
    <property type="entry name" value="SIGNAL RECOGNITION PARTICLE RECEPTOR SUBUNIT ALPHA"/>
    <property type="match status" value="1"/>
</dbReference>
<evidence type="ECO:0000256" key="7">
    <source>
        <dbReference type="ARBA" id="ARBA00023170"/>
    </source>
</evidence>
<comment type="function">
    <text evidence="9 10">Involved in targeting and insertion of nascent membrane proteins into the cytoplasmic membrane. Acts as a receptor for the complex formed by the signal recognition particle (SRP) and the ribosome-nascent chain (RNC). Interaction with SRP-RNC leads to the transfer of the RNC complex to the Sec translocase for insertion into the membrane, the hydrolysis of GTP by both Ffh and FtsY, and the dissociation of the SRP-FtsY complex into the individual components.</text>
</comment>
<dbReference type="EMBL" id="LR217703">
    <property type="protein sequence ID" value="VFP79557.1"/>
    <property type="molecule type" value="Genomic_DNA"/>
</dbReference>
<keyword evidence="5 10" id="KW-0342">GTP-binding</keyword>
<keyword evidence="3 10" id="KW-0547">Nucleotide-binding</keyword>
<name>A0A451D1R0_9GAMM</name>
<evidence type="ECO:0000256" key="1">
    <source>
        <dbReference type="ARBA" id="ARBA00022475"/>
    </source>
</evidence>
<dbReference type="InterPro" id="IPR013822">
    <property type="entry name" value="Signal_recog_particl_SRP54_hlx"/>
</dbReference>
<evidence type="ECO:0000256" key="9">
    <source>
        <dbReference type="ARBA" id="ARBA00053570"/>
    </source>
</evidence>
<keyword evidence="11" id="KW-0175">Coiled coil</keyword>
<dbReference type="SUPFAM" id="SSF52540">
    <property type="entry name" value="P-loop containing nucleoside triphosphate hydrolases"/>
    <property type="match status" value="1"/>
</dbReference>
<comment type="catalytic activity">
    <reaction evidence="8 10">
        <text>GTP + H2O = GDP + phosphate + H(+)</text>
        <dbReference type="Rhea" id="RHEA:19669"/>
        <dbReference type="ChEBI" id="CHEBI:15377"/>
        <dbReference type="ChEBI" id="CHEBI:15378"/>
        <dbReference type="ChEBI" id="CHEBI:37565"/>
        <dbReference type="ChEBI" id="CHEBI:43474"/>
        <dbReference type="ChEBI" id="CHEBI:58189"/>
        <dbReference type="EC" id="3.6.5.4"/>
    </reaction>
</comment>
<dbReference type="Pfam" id="PF00448">
    <property type="entry name" value="SRP54"/>
    <property type="match status" value="1"/>
</dbReference>
<evidence type="ECO:0000256" key="4">
    <source>
        <dbReference type="ARBA" id="ARBA00022801"/>
    </source>
</evidence>
<keyword evidence="6 10" id="KW-0472">Membrane</keyword>
<keyword evidence="7 10" id="KW-0675">Receptor</keyword>
<dbReference type="SMART" id="SM00962">
    <property type="entry name" value="SRP54"/>
    <property type="match status" value="1"/>
</dbReference>
<dbReference type="SMART" id="SM00963">
    <property type="entry name" value="SRP54_N"/>
    <property type="match status" value="1"/>
</dbReference>
<sequence length="323" mass="36080">MFNILMSSNEKEHAINNRLFSRLKRSLERTRSYFGFGLVNLFRGRKIDSHLFDEIEEQLLLSDIGVNTTNRIISNLKIQVRQQKLENAELLYRQLKINLSQTLEKVESNLDVSVQSPFVILMIGVNGVGKTTTIGKLAHQFQSQGKSVMLAAGDTFRAGAIEQLQIWGSRNNIPVVSHVTGIDASAVIFDAMQAAKKHQIDVLIADTSGRLQNKLHLMDEIKKVIRIIKKQDNTAPHEVMLVIDASTGQNAINQTKVFHEAVSLTGITLTKLDSTAKGGVIFALADQFNIPIRYITFGESIEDLHVFEVNTFIDGLFSQTKTC</sequence>
<dbReference type="GO" id="GO:0003924">
    <property type="term" value="F:GTPase activity"/>
    <property type="evidence" value="ECO:0007669"/>
    <property type="project" value="UniProtKB-UniRule"/>
</dbReference>
<protein>
    <recommendedName>
        <fullName evidence="10">Signal recognition particle receptor FtsY</fullName>
        <shortName evidence="10">SRP receptor</shortName>
        <ecNumber evidence="10">3.6.5.4</ecNumber>
    </recommendedName>
</protein>
<evidence type="ECO:0000313" key="15">
    <source>
        <dbReference type="EMBL" id="VFP79557.1"/>
    </source>
</evidence>
<evidence type="ECO:0000256" key="10">
    <source>
        <dbReference type="HAMAP-Rule" id="MF_00920"/>
    </source>
</evidence>
<proteinExistence type="inferred from homology"/>
<feature type="binding site" evidence="10">
    <location>
        <begin position="270"/>
        <end position="273"/>
    </location>
    <ligand>
        <name>GTP</name>
        <dbReference type="ChEBI" id="CHEBI:37565"/>
    </ligand>
</feature>
<reference evidence="15 16" key="1">
    <citation type="submission" date="2019-02" db="EMBL/GenBank/DDBJ databases">
        <authorList>
            <person name="Manzano-Marin A."/>
            <person name="Manzano-Marin A."/>
        </authorList>
    </citation>
    <scope>NUCLEOTIDE SEQUENCE [LARGE SCALE GENOMIC DNA]</scope>
    <source>
        <strain evidence="15 16">ErCicuneomaculata</strain>
    </source>
</reference>
<dbReference type="FunFam" id="3.40.50.300:FF:000053">
    <property type="entry name" value="Signal recognition particle receptor FtsY"/>
    <property type="match status" value="1"/>
</dbReference>
<dbReference type="NCBIfam" id="TIGR00064">
    <property type="entry name" value="ftsY"/>
    <property type="match status" value="1"/>
</dbReference>
<dbReference type="Proteomes" id="UP000294412">
    <property type="component" value="Chromosome"/>
</dbReference>
<evidence type="ECO:0000256" key="8">
    <source>
        <dbReference type="ARBA" id="ARBA00048027"/>
    </source>
</evidence>
<organism evidence="15 16">
    <name type="scientific">Candidatus Erwinia haradaeae</name>
    <dbReference type="NCBI Taxonomy" id="1922217"/>
    <lineage>
        <taxon>Bacteria</taxon>
        <taxon>Pseudomonadati</taxon>
        <taxon>Pseudomonadota</taxon>
        <taxon>Gammaproteobacteria</taxon>
        <taxon>Enterobacterales</taxon>
        <taxon>Erwiniaceae</taxon>
        <taxon>Erwinia</taxon>
    </lineage>
</organism>
<evidence type="ECO:0000313" key="16">
    <source>
        <dbReference type="Proteomes" id="UP000294412"/>
    </source>
</evidence>
<dbReference type="GO" id="GO:0005047">
    <property type="term" value="F:signal recognition particle binding"/>
    <property type="evidence" value="ECO:0007669"/>
    <property type="project" value="TreeGrafter"/>
</dbReference>
<feature type="domain" description="SRP54-type proteins GTP-binding" evidence="13">
    <location>
        <begin position="117"/>
        <end position="318"/>
    </location>
</feature>
<dbReference type="GO" id="GO:0005737">
    <property type="term" value="C:cytoplasm"/>
    <property type="evidence" value="ECO:0007669"/>
    <property type="project" value="UniProtKB-SubCell"/>
</dbReference>
<accession>A0A451D1R0</accession>
<evidence type="ECO:0000256" key="6">
    <source>
        <dbReference type="ARBA" id="ARBA00023136"/>
    </source>
</evidence>
<evidence type="ECO:0000256" key="3">
    <source>
        <dbReference type="ARBA" id="ARBA00022741"/>
    </source>
</evidence>
<keyword evidence="2 10" id="KW-0963">Cytoplasm</keyword>
<dbReference type="InterPro" id="IPR036225">
    <property type="entry name" value="SRP/SRP_N"/>
</dbReference>
<dbReference type="GO" id="GO:0005886">
    <property type="term" value="C:plasma membrane"/>
    <property type="evidence" value="ECO:0007669"/>
    <property type="project" value="UniProtKB-SubCell"/>
</dbReference>
<feature type="binding site" evidence="10">
    <location>
        <begin position="124"/>
        <end position="131"/>
    </location>
    <ligand>
        <name>GTP</name>
        <dbReference type="ChEBI" id="CHEBI:37565"/>
    </ligand>
</feature>
<evidence type="ECO:0000259" key="12">
    <source>
        <dbReference type="SMART" id="SM00382"/>
    </source>
</evidence>
<feature type="coiled-coil region" evidence="11">
    <location>
        <begin position="78"/>
        <end position="105"/>
    </location>
</feature>
<keyword evidence="1 10" id="KW-1003">Cell membrane</keyword>
<comment type="subunit">
    <text evidence="10">Part of the signal recognition particle protein translocation system, which is composed of SRP and FtsY. SRP is a ribonucleoprotein composed of Ffh and a 4.5S RNA molecule.</text>
</comment>
<comment type="similarity">
    <text evidence="10">Belongs to the GTP-binding SRP family. FtsY subfamily.</text>
</comment>
<dbReference type="InterPro" id="IPR027417">
    <property type="entry name" value="P-loop_NTPase"/>
</dbReference>
<dbReference type="SUPFAM" id="SSF47364">
    <property type="entry name" value="Domain of the SRP/SRP receptor G-proteins"/>
    <property type="match status" value="1"/>
</dbReference>
<dbReference type="HAMAP" id="MF_00920">
    <property type="entry name" value="FtsY"/>
    <property type="match status" value="1"/>
</dbReference>
<feature type="binding site" evidence="10">
    <location>
        <begin position="206"/>
        <end position="210"/>
    </location>
    <ligand>
        <name>GTP</name>
        <dbReference type="ChEBI" id="CHEBI:37565"/>
    </ligand>
</feature>
<dbReference type="Gene3D" id="3.40.50.300">
    <property type="entry name" value="P-loop containing nucleotide triphosphate hydrolases"/>
    <property type="match status" value="1"/>
</dbReference>
<dbReference type="InterPro" id="IPR004390">
    <property type="entry name" value="SR_rcpt_FtsY"/>
</dbReference>
<evidence type="ECO:0000256" key="5">
    <source>
        <dbReference type="ARBA" id="ARBA00023134"/>
    </source>
</evidence>
<dbReference type="SMART" id="SM00382">
    <property type="entry name" value="AAA"/>
    <property type="match status" value="1"/>
</dbReference>
<dbReference type="InterPro" id="IPR000897">
    <property type="entry name" value="SRP54_GTPase_dom"/>
</dbReference>
<evidence type="ECO:0000259" key="14">
    <source>
        <dbReference type="SMART" id="SM00963"/>
    </source>
</evidence>
<dbReference type="FunFam" id="1.20.120.140:FF:000002">
    <property type="entry name" value="Signal recognition particle receptor FtsY"/>
    <property type="match status" value="1"/>
</dbReference>
<evidence type="ECO:0000256" key="11">
    <source>
        <dbReference type="SAM" id="Coils"/>
    </source>
</evidence>
<dbReference type="AlphaFoldDB" id="A0A451D1R0"/>
<feature type="domain" description="AAA+ ATPase" evidence="12">
    <location>
        <begin position="116"/>
        <end position="263"/>
    </location>
</feature>
<evidence type="ECO:0000259" key="13">
    <source>
        <dbReference type="SMART" id="SM00962"/>
    </source>
</evidence>
<dbReference type="InterPro" id="IPR003593">
    <property type="entry name" value="AAA+_ATPase"/>
</dbReference>
<dbReference type="GO" id="GO:0005525">
    <property type="term" value="F:GTP binding"/>
    <property type="evidence" value="ECO:0007669"/>
    <property type="project" value="UniProtKB-UniRule"/>
</dbReference>
<keyword evidence="4 10" id="KW-0378">Hydrolase</keyword>
<evidence type="ECO:0000256" key="2">
    <source>
        <dbReference type="ARBA" id="ARBA00022490"/>
    </source>
</evidence>
<dbReference type="InterPro" id="IPR042101">
    <property type="entry name" value="SRP54_N_sf"/>
</dbReference>
<gene>
    <name evidence="10 15" type="primary">ftsY</name>
    <name evidence="15" type="ORF">ERCICUMA2628_108</name>
</gene>
<dbReference type="CDD" id="cd17874">
    <property type="entry name" value="FtsY"/>
    <property type="match status" value="1"/>
</dbReference>
<dbReference type="GO" id="GO:0006614">
    <property type="term" value="P:SRP-dependent cotranslational protein targeting to membrane"/>
    <property type="evidence" value="ECO:0007669"/>
    <property type="project" value="InterPro"/>
</dbReference>
<dbReference type="Gene3D" id="1.20.120.140">
    <property type="entry name" value="Signal recognition particle SRP54, nucleotide-binding domain"/>
    <property type="match status" value="1"/>
</dbReference>
<dbReference type="Pfam" id="PF02881">
    <property type="entry name" value="SRP54_N"/>
    <property type="match status" value="1"/>
</dbReference>
<dbReference type="PANTHER" id="PTHR43134:SF1">
    <property type="entry name" value="SIGNAL RECOGNITION PARTICLE RECEPTOR SUBUNIT ALPHA"/>
    <property type="match status" value="1"/>
</dbReference>
<dbReference type="EC" id="3.6.5.4" evidence="10"/>
<comment type="subcellular location">
    <subcellularLocation>
        <location evidence="10">Cell membrane</location>
        <topology evidence="10">Peripheral membrane protein</topology>
        <orientation evidence="10">Cytoplasmic side</orientation>
    </subcellularLocation>
    <subcellularLocation>
        <location evidence="10">Cytoplasm</location>
    </subcellularLocation>
</comment>